<dbReference type="GO" id="GO:0003677">
    <property type="term" value="F:DNA binding"/>
    <property type="evidence" value="ECO:0007669"/>
    <property type="project" value="UniProtKB-KW"/>
</dbReference>
<evidence type="ECO:0000256" key="3">
    <source>
        <dbReference type="ARBA" id="ARBA00023163"/>
    </source>
</evidence>
<dbReference type="PANTHER" id="PTHR43537">
    <property type="entry name" value="TRANSCRIPTIONAL REGULATOR, GNTR FAMILY"/>
    <property type="match status" value="1"/>
</dbReference>
<dbReference type="InterPro" id="IPR000524">
    <property type="entry name" value="Tscrpt_reg_HTH_GntR"/>
</dbReference>
<evidence type="ECO:0000256" key="1">
    <source>
        <dbReference type="ARBA" id="ARBA00023015"/>
    </source>
</evidence>
<evidence type="ECO:0000256" key="4">
    <source>
        <dbReference type="SAM" id="Coils"/>
    </source>
</evidence>
<keyword evidence="7" id="KW-1185">Reference proteome</keyword>
<keyword evidence="2" id="KW-0238">DNA-binding</keyword>
<dbReference type="SUPFAM" id="SSF48008">
    <property type="entry name" value="GntR ligand-binding domain-like"/>
    <property type="match status" value="1"/>
</dbReference>
<dbReference type="Gene3D" id="1.20.120.530">
    <property type="entry name" value="GntR ligand-binding domain-like"/>
    <property type="match status" value="1"/>
</dbReference>
<dbReference type="SMART" id="SM00895">
    <property type="entry name" value="FCD"/>
    <property type="match status" value="1"/>
</dbReference>
<dbReference type="AlphaFoldDB" id="A0A1G6RGU2"/>
<accession>A0A1G6RGU2</accession>
<dbReference type="PROSITE" id="PS50949">
    <property type="entry name" value="HTH_GNTR"/>
    <property type="match status" value="1"/>
</dbReference>
<dbReference type="InterPro" id="IPR011711">
    <property type="entry name" value="GntR_C"/>
</dbReference>
<dbReference type="Pfam" id="PF07729">
    <property type="entry name" value="FCD"/>
    <property type="match status" value="1"/>
</dbReference>
<evidence type="ECO:0000313" key="6">
    <source>
        <dbReference type="EMBL" id="SDD03603.1"/>
    </source>
</evidence>
<dbReference type="InterPro" id="IPR036390">
    <property type="entry name" value="WH_DNA-bd_sf"/>
</dbReference>
<dbReference type="Proteomes" id="UP000199387">
    <property type="component" value="Unassembled WGS sequence"/>
</dbReference>
<dbReference type="SUPFAM" id="SSF46785">
    <property type="entry name" value="Winged helix' DNA-binding domain"/>
    <property type="match status" value="1"/>
</dbReference>
<feature type="coiled-coil region" evidence="4">
    <location>
        <begin position="74"/>
        <end position="101"/>
    </location>
</feature>
<dbReference type="PANTHER" id="PTHR43537:SF5">
    <property type="entry name" value="UXU OPERON TRANSCRIPTIONAL REGULATOR"/>
    <property type="match status" value="1"/>
</dbReference>
<keyword evidence="1" id="KW-0805">Transcription regulation</keyword>
<dbReference type="STRING" id="1236220.SAMN04488112_12821"/>
<dbReference type="EMBL" id="FMZA01000028">
    <property type="protein sequence ID" value="SDD03603.1"/>
    <property type="molecule type" value="Genomic_DNA"/>
</dbReference>
<keyword evidence="3" id="KW-0804">Transcription</keyword>
<gene>
    <name evidence="6" type="ORF">SAMN04488112_12821</name>
</gene>
<dbReference type="InterPro" id="IPR036388">
    <property type="entry name" value="WH-like_DNA-bd_sf"/>
</dbReference>
<dbReference type="Gene3D" id="1.10.10.10">
    <property type="entry name" value="Winged helix-like DNA-binding domain superfamily/Winged helix DNA-binding domain"/>
    <property type="match status" value="1"/>
</dbReference>
<keyword evidence="4" id="KW-0175">Coiled coil</keyword>
<proteinExistence type="predicted"/>
<name>A0A1G6RGU2_9BACL</name>
<dbReference type="GO" id="GO:0003700">
    <property type="term" value="F:DNA-binding transcription factor activity"/>
    <property type="evidence" value="ECO:0007669"/>
    <property type="project" value="InterPro"/>
</dbReference>
<organism evidence="6 7">
    <name type="scientific">Melghirimyces thermohalophilus</name>
    <dbReference type="NCBI Taxonomy" id="1236220"/>
    <lineage>
        <taxon>Bacteria</taxon>
        <taxon>Bacillati</taxon>
        <taxon>Bacillota</taxon>
        <taxon>Bacilli</taxon>
        <taxon>Bacillales</taxon>
        <taxon>Thermoactinomycetaceae</taxon>
        <taxon>Melghirimyces</taxon>
    </lineage>
</organism>
<feature type="domain" description="HTH gntR-type" evidence="5">
    <location>
        <begin position="1"/>
        <end position="35"/>
    </location>
</feature>
<dbReference type="Pfam" id="PF00392">
    <property type="entry name" value="GntR"/>
    <property type="match status" value="1"/>
</dbReference>
<evidence type="ECO:0000259" key="5">
    <source>
        <dbReference type="PROSITE" id="PS50949"/>
    </source>
</evidence>
<sequence length="207" mass="23345">MFGVSRTPVREALSILEASGMIKSTQGGGSVVQPVSITNLMEETTLEMVDIDEVLQLLEVRMILESQIAALAAKRRSEEDLEQMEKALDEIRRAIETQEAIGHEQDILFHQTIVDASHNPVLKQTIVGISNLYYKAVKFSLTKNVGFYKKRKQVLEEHIAIKDAVARRDSEAASEAMLIHLGNARKKLEKYRDQQSKNTRTEAHSRD</sequence>
<dbReference type="InterPro" id="IPR008920">
    <property type="entry name" value="TF_FadR/GntR_C"/>
</dbReference>
<protein>
    <submittedName>
        <fullName evidence="6">Transcriptional regulator, GntR family</fullName>
    </submittedName>
</protein>
<evidence type="ECO:0000313" key="7">
    <source>
        <dbReference type="Proteomes" id="UP000199387"/>
    </source>
</evidence>
<reference evidence="6 7" key="1">
    <citation type="submission" date="2016-10" db="EMBL/GenBank/DDBJ databases">
        <authorList>
            <person name="de Groot N.N."/>
        </authorList>
    </citation>
    <scope>NUCLEOTIDE SEQUENCE [LARGE SCALE GENOMIC DNA]</scope>
    <source>
        <strain evidence="6 7">DSM 45514</strain>
    </source>
</reference>
<evidence type="ECO:0000256" key="2">
    <source>
        <dbReference type="ARBA" id="ARBA00023125"/>
    </source>
</evidence>